<feature type="transmembrane region" description="Helical" evidence="1">
    <location>
        <begin position="129"/>
        <end position="146"/>
    </location>
</feature>
<feature type="transmembrane region" description="Helical" evidence="1">
    <location>
        <begin position="158"/>
        <end position="177"/>
    </location>
</feature>
<evidence type="ECO:0000313" key="2">
    <source>
        <dbReference type="EMBL" id="BCX89446.1"/>
    </source>
</evidence>
<dbReference type="KEGG" id="meiy:MIN45_P1819"/>
<dbReference type="InterPro" id="IPR005134">
    <property type="entry name" value="UPF0114"/>
</dbReference>
<proteinExistence type="predicted"/>
<keyword evidence="3" id="KW-1185">Reference proteome</keyword>
<dbReference type="AlphaFoldDB" id="A0AAU9CF44"/>
<dbReference type="EMBL" id="AP024718">
    <property type="protein sequence ID" value="BCX89446.1"/>
    <property type="molecule type" value="Genomic_DNA"/>
</dbReference>
<evidence type="ECO:0000313" key="3">
    <source>
        <dbReference type="Proteomes" id="UP001321450"/>
    </source>
</evidence>
<dbReference type="PIRSF" id="PIRSF026509">
    <property type="entry name" value="UCP026509"/>
    <property type="match status" value="1"/>
</dbReference>
<dbReference type="PANTHER" id="PTHR31721:SF4">
    <property type="entry name" value="OS06G0710300 PROTEIN"/>
    <property type="match status" value="1"/>
</dbReference>
<reference evidence="3" key="1">
    <citation type="journal article" date="2024" name="Int. J. Syst. Evol. Microbiol.">
        <title>Methylomarinovum tepidoasis sp. nov., a moderately thermophilic methanotroph of the family Methylothermaceae isolated from a deep-sea hydrothermal field.</title>
        <authorList>
            <person name="Hirayama H."/>
            <person name="Takaki Y."/>
            <person name="Abe M."/>
            <person name="Miyazaki M."/>
            <person name="Uematsu K."/>
            <person name="Matsui Y."/>
            <person name="Takai K."/>
        </authorList>
    </citation>
    <scope>NUCLEOTIDE SEQUENCE [LARGE SCALE GENOMIC DNA]</scope>
    <source>
        <strain evidence="3">IN45</strain>
    </source>
</reference>
<sequence>MSQAKNPWMKRVELIFEAALWRTRLVVLIAVLASLVTAFAVLYVATVDAWILVSELAHYADPGLTPEVRKVLRAQSIAHVVEVIDGYLLATVLLIFSLGLYELFISTLEEARRSDAFAKVLVIRNLDDLKSRLGKVILMILIVKFFERGISMKFDGPLDLLAFAGGIALVGFALFLSHSAIYHMTGKDGQVD</sequence>
<keyword evidence="1" id="KW-0812">Transmembrane</keyword>
<dbReference type="PANTHER" id="PTHR31721">
    <property type="entry name" value="OS06G0710300 PROTEIN"/>
    <property type="match status" value="1"/>
</dbReference>
<keyword evidence="1" id="KW-0472">Membrane</keyword>
<evidence type="ECO:0008006" key="4">
    <source>
        <dbReference type="Google" id="ProtNLM"/>
    </source>
</evidence>
<dbReference type="Proteomes" id="UP001321450">
    <property type="component" value="Chromosome"/>
</dbReference>
<feature type="transmembrane region" description="Helical" evidence="1">
    <location>
        <begin position="87"/>
        <end position="108"/>
    </location>
</feature>
<dbReference type="Pfam" id="PF03350">
    <property type="entry name" value="UPF0114"/>
    <property type="match status" value="1"/>
</dbReference>
<dbReference type="RefSeq" id="WP_286291777.1">
    <property type="nucleotide sequence ID" value="NZ_AP024718.1"/>
</dbReference>
<protein>
    <recommendedName>
        <fullName evidence="4">YqhA family protein</fullName>
    </recommendedName>
</protein>
<keyword evidence="1" id="KW-1133">Transmembrane helix</keyword>
<gene>
    <name evidence="2" type="ORF">MIN45_P1819</name>
</gene>
<organism evidence="2 3">
    <name type="scientific">Methylomarinovum tepidoasis</name>
    <dbReference type="NCBI Taxonomy" id="2840183"/>
    <lineage>
        <taxon>Bacteria</taxon>
        <taxon>Pseudomonadati</taxon>
        <taxon>Pseudomonadota</taxon>
        <taxon>Gammaproteobacteria</taxon>
        <taxon>Methylococcales</taxon>
        <taxon>Methylothermaceae</taxon>
        <taxon>Methylomarinovum</taxon>
    </lineage>
</organism>
<name>A0AAU9CF44_9GAMM</name>
<evidence type="ECO:0000256" key="1">
    <source>
        <dbReference type="SAM" id="Phobius"/>
    </source>
</evidence>
<feature type="transmembrane region" description="Helical" evidence="1">
    <location>
        <begin position="21"/>
        <end position="45"/>
    </location>
</feature>
<accession>A0AAU9CF44</accession>